<dbReference type="Gene3D" id="1.10.10.60">
    <property type="entry name" value="Homeodomain-like"/>
    <property type="match status" value="1"/>
</dbReference>
<dbReference type="Proteomes" id="UP000320593">
    <property type="component" value="Unassembled WGS sequence"/>
</dbReference>
<dbReference type="SUPFAM" id="SSF46689">
    <property type="entry name" value="Homeodomain-like"/>
    <property type="match status" value="1"/>
</dbReference>
<gene>
    <name evidence="5" type="ORF">JM93_02987</name>
</gene>
<dbReference type="PROSITE" id="PS01124">
    <property type="entry name" value="HTH_ARAC_FAMILY_2"/>
    <property type="match status" value="1"/>
</dbReference>
<protein>
    <submittedName>
        <fullName evidence="5">AraC-like DNA-binding protein</fullName>
    </submittedName>
</protein>
<dbReference type="Pfam" id="PF12625">
    <property type="entry name" value="Arabinose_bd"/>
    <property type="match status" value="1"/>
</dbReference>
<dbReference type="PANTHER" id="PTHR47894:SF4">
    <property type="entry name" value="HTH-TYPE TRANSCRIPTIONAL REGULATOR GADX"/>
    <property type="match status" value="1"/>
</dbReference>
<evidence type="ECO:0000313" key="5">
    <source>
        <dbReference type="EMBL" id="TWI84653.1"/>
    </source>
</evidence>
<dbReference type="PANTHER" id="PTHR47894">
    <property type="entry name" value="HTH-TYPE TRANSCRIPTIONAL REGULATOR GADX"/>
    <property type="match status" value="1"/>
</dbReference>
<keyword evidence="3" id="KW-0804">Transcription</keyword>
<accession>A0A562SU72</accession>
<dbReference type="Pfam" id="PF12833">
    <property type="entry name" value="HTH_18"/>
    <property type="match status" value="1"/>
</dbReference>
<feature type="domain" description="HTH araC/xylS-type" evidence="4">
    <location>
        <begin position="238"/>
        <end position="336"/>
    </location>
</feature>
<dbReference type="InterPro" id="IPR009057">
    <property type="entry name" value="Homeodomain-like_sf"/>
</dbReference>
<dbReference type="InterPro" id="IPR018060">
    <property type="entry name" value="HTH_AraC"/>
</dbReference>
<reference evidence="5 6" key="1">
    <citation type="submission" date="2019-07" db="EMBL/GenBank/DDBJ databases">
        <title>Genomic Encyclopedia of Archaeal and Bacterial Type Strains, Phase II (KMG-II): from individual species to whole genera.</title>
        <authorList>
            <person name="Goeker M."/>
        </authorList>
    </citation>
    <scope>NUCLEOTIDE SEQUENCE [LARGE SCALE GENOMIC DNA]</scope>
    <source>
        <strain evidence="5 6">ATCC BAA-252</strain>
    </source>
</reference>
<proteinExistence type="predicted"/>
<dbReference type="AlphaFoldDB" id="A0A562SU72"/>
<dbReference type="GO" id="GO:0000976">
    <property type="term" value="F:transcription cis-regulatory region binding"/>
    <property type="evidence" value="ECO:0007669"/>
    <property type="project" value="TreeGrafter"/>
</dbReference>
<organism evidence="5 6">
    <name type="scientific">Roseibium hamelinense</name>
    <dbReference type="NCBI Taxonomy" id="150831"/>
    <lineage>
        <taxon>Bacteria</taxon>
        <taxon>Pseudomonadati</taxon>
        <taxon>Pseudomonadota</taxon>
        <taxon>Alphaproteobacteria</taxon>
        <taxon>Hyphomicrobiales</taxon>
        <taxon>Stappiaceae</taxon>
        <taxon>Roseibium</taxon>
    </lineage>
</organism>
<comment type="caution">
    <text evidence="5">The sequence shown here is derived from an EMBL/GenBank/DDBJ whole genome shotgun (WGS) entry which is preliminary data.</text>
</comment>
<keyword evidence="2 5" id="KW-0238">DNA-binding</keyword>
<dbReference type="GO" id="GO:0005829">
    <property type="term" value="C:cytosol"/>
    <property type="evidence" value="ECO:0007669"/>
    <property type="project" value="TreeGrafter"/>
</dbReference>
<evidence type="ECO:0000313" key="6">
    <source>
        <dbReference type="Proteomes" id="UP000320593"/>
    </source>
</evidence>
<keyword evidence="1" id="KW-0805">Transcription regulation</keyword>
<name>A0A562SU72_9HYPH</name>
<dbReference type="SMART" id="SM00342">
    <property type="entry name" value="HTH_ARAC"/>
    <property type="match status" value="1"/>
</dbReference>
<evidence type="ECO:0000256" key="2">
    <source>
        <dbReference type="ARBA" id="ARBA00023125"/>
    </source>
</evidence>
<sequence>MNSEPAREWAQAEQCKYLEPFLAAHGHDWSEIADKFNLPDTVEGLAGRKLDMGTLLTVFEHSATLTGDDAGILDIYYELPDGAMPIFDYLAFCAPSLREALKNWERYISVQTNSYWMRFEETEDYGIVSWDIPDRLGPRTQNLFAKTAWAAGRIERMIAKTSAKLVIEMTVAPPVQRSRFQETFGNRVRFGRQHDRILIPSQFLDTVPPRSEPNLLYIVATAANAEIEAYRQPDAEITKIITGIVSRIENGFCSLDQVATDIGMSPRTIQRHLENEGTSFRTLADNIRKSMARRYLQETPLTIKEIAYILGFTELSSFSRAVKSWFGCSPSALRNNGRLKPAKADEAAN</sequence>
<keyword evidence="6" id="KW-1185">Reference proteome</keyword>
<evidence type="ECO:0000259" key="4">
    <source>
        <dbReference type="PROSITE" id="PS01124"/>
    </source>
</evidence>
<evidence type="ECO:0000256" key="3">
    <source>
        <dbReference type="ARBA" id="ARBA00023163"/>
    </source>
</evidence>
<dbReference type="EMBL" id="VLLF01000007">
    <property type="protein sequence ID" value="TWI84653.1"/>
    <property type="molecule type" value="Genomic_DNA"/>
</dbReference>
<evidence type="ECO:0000256" key="1">
    <source>
        <dbReference type="ARBA" id="ARBA00023015"/>
    </source>
</evidence>
<dbReference type="RefSeq" id="WP_170230670.1">
    <property type="nucleotide sequence ID" value="NZ_SMLY01000067.1"/>
</dbReference>
<dbReference type="InterPro" id="IPR032687">
    <property type="entry name" value="AraC-type_N"/>
</dbReference>
<dbReference type="GO" id="GO:0003700">
    <property type="term" value="F:DNA-binding transcription factor activity"/>
    <property type="evidence" value="ECO:0007669"/>
    <property type="project" value="InterPro"/>
</dbReference>